<organism evidence="7 8">
    <name type="scientific">Candidatus Harrisonbacteria bacterium CG10_big_fil_rev_8_21_14_0_10_49_15</name>
    <dbReference type="NCBI Taxonomy" id="1974587"/>
    <lineage>
        <taxon>Bacteria</taxon>
        <taxon>Candidatus Harrisoniibacteriota</taxon>
    </lineage>
</organism>
<evidence type="ECO:0000256" key="3">
    <source>
        <dbReference type="ARBA" id="ARBA00022741"/>
    </source>
</evidence>
<dbReference type="PANTHER" id="PTHR23359">
    <property type="entry name" value="NUCLEOTIDE KINASE"/>
    <property type="match status" value="1"/>
</dbReference>
<gene>
    <name evidence="7" type="ORF">COU11_01525</name>
</gene>
<evidence type="ECO:0000256" key="4">
    <source>
        <dbReference type="ARBA" id="ARBA00022777"/>
    </source>
</evidence>
<reference evidence="8" key="1">
    <citation type="submission" date="2017-09" db="EMBL/GenBank/DDBJ databases">
        <title>Depth-based differentiation of microbial function through sediment-hosted aquifers and enrichment of novel symbionts in the deep terrestrial subsurface.</title>
        <authorList>
            <person name="Probst A.J."/>
            <person name="Ladd B."/>
            <person name="Jarett J.K."/>
            <person name="Geller-Mcgrath D.E."/>
            <person name="Sieber C.M.K."/>
            <person name="Emerson J.B."/>
            <person name="Anantharaman K."/>
            <person name="Thomas B.C."/>
            <person name="Malmstrom R."/>
            <person name="Stieglmeier M."/>
            <person name="Klingl A."/>
            <person name="Woyke T."/>
            <person name="Ryan C.M."/>
            <person name="Banfield J.F."/>
        </authorList>
    </citation>
    <scope>NUCLEOTIDE SEQUENCE [LARGE SCALE GENOMIC DNA]</scope>
</reference>
<dbReference type="CDD" id="cd01428">
    <property type="entry name" value="ADK"/>
    <property type="match status" value="1"/>
</dbReference>
<proteinExistence type="inferred from homology"/>
<protein>
    <recommendedName>
        <fullName evidence="6">Adenylate kinase</fullName>
        <ecNumber evidence="6">2.7.4.3</ecNumber>
    </recommendedName>
</protein>
<keyword evidence="4 5" id="KW-0418">Kinase</keyword>
<dbReference type="GO" id="GO:0005737">
    <property type="term" value="C:cytoplasm"/>
    <property type="evidence" value="ECO:0007669"/>
    <property type="project" value="UniProtKB-SubCell"/>
</dbReference>
<dbReference type="Pfam" id="PF00406">
    <property type="entry name" value="ADK"/>
    <property type="match status" value="1"/>
</dbReference>
<dbReference type="GO" id="GO:0005524">
    <property type="term" value="F:ATP binding"/>
    <property type="evidence" value="ECO:0007669"/>
    <property type="project" value="UniProtKB-KW"/>
</dbReference>
<dbReference type="AlphaFoldDB" id="A0A2H0UN73"/>
<keyword evidence="1 5" id="KW-0808">Transferase</keyword>
<comment type="similarity">
    <text evidence="5">Belongs to the adenylate kinase family.</text>
</comment>
<evidence type="ECO:0000256" key="5">
    <source>
        <dbReference type="RuleBase" id="RU003330"/>
    </source>
</evidence>
<dbReference type="PRINTS" id="PR00094">
    <property type="entry name" value="ADENYLTKNASE"/>
</dbReference>
<evidence type="ECO:0000256" key="1">
    <source>
        <dbReference type="ARBA" id="ARBA00022679"/>
    </source>
</evidence>
<accession>A0A2H0UN73</accession>
<keyword evidence="6" id="KW-0067">ATP-binding</keyword>
<keyword evidence="2" id="KW-0545">Nucleotide biosynthesis</keyword>
<comment type="caution">
    <text evidence="7">The sequence shown here is derived from an EMBL/GenBank/DDBJ whole genome shotgun (WGS) entry which is preliminary data.</text>
</comment>
<dbReference type="GO" id="GO:0004017">
    <property type="term" value="F:AMP kinase activity"/>
    <property type="evidence" value="ECO:0007669"/>
    <property type="project" value="UniProtKB-EC"/>
</dbReference>
<comment type="subunit">
    <text evidence="6">Monomer.</text>
</comment>
<comment type="subcellular location">
    <subcellularLocation>
        <location evidence="6">Cytoplasm</location>
    </subcellularLocation>
</comment>
<dbReference type="SUPFAM" id="SSF52540">
    <property type="entry name" value="P-loop containing nucleoside triphosphate hydrolases"/>
    <property type="match status" value="1"/>
</dbReference>
<dbReference type="InterPro" id="IPR000850">
    <property type="entry name" value="Adenylat/UMP-CMP_kin"/>
</dbReference>
<dbReference type="InterPro" id="IPR027417">
    <property type="entry name" value="P-loop_NTPase"/>
</dbReference>
<dbReference type="Gene3D" id="3.40.50.300">
    <property type="entry name" value="P-loop containing nucleotide triphosphate hydrolases"/>
    <property type="match status" value="1"/>
</dbReference>
<dbReference type="EC" id="2.7.4.3" evidence="6"/>
<comment type="catalytic activity">
    <reaction evidence="6">
        <text>AMP + ATP = 2 ADP</text>
        <dbReference type="Rhea" id="RHEA:12973"/>
        <dbReference type="ChEBI" id="CHEBI:30616"/>
        <dbReference type="ChEBI" id="CHEBI:456215"/>
        <dbReference type="ChEBI" id="CHEBI:456216"/>
        <dbReference type="EC" id="2.7.4.3"/>
    </reaction>
</comment>
<dbReference type="Proteomes" id="UP000229526">
    <property type="component" value="Unassembled WGS sequence"/>
</dbReference>
<keyword evidence="3 6" id="KW-0547">Nucleotide-binding</keyword>
<evidence type="ECO:0000256" key="6">
    <source>
        <dbReference type="RuleBase" id="RU003331"/>
    </source>
</evidence>
<evidence type="ECO:0000313" key="7">
    <source>
        <dbReference type="EMBL" id="PIR87215.1"/>
    </source>
</evidence>
<name>A0A2H0UN73_9BACT</name>
<sequence length="225" mass="25338">MKQAILIFGTPGSGKGTQANLLEWTKGFYHFDSGKQLRAILHDPTRQDDPFIKRERALNDEGTLNTPSWVLEMFKTEADKIGKAGMSIVYSGSPRTIYEAFGDEKNEGLISFLQNLYGKENVRAFYLDINPSLAAARNKVRRTCTVCTNPVLGDAPVTVCPLCEGELKIRIDDNPETYKNRYDQYVTRTMPIIEQLRKEGFSITELDAAKKPHEIFAEIKTALVV</sequence>
<dbReference type="EMBL" id="PFBD01000015">
    <property type="protein sequence ID" value="PIR87215.1"/>
    <property type="molecule type" value="Genomic_DNA"/>
</dbReference>
<evidence type="ECO:0000256" key="2">
    <source>
        <dbReference type="ARBA" id="ARBA00022727"/>
    </source>
</evidence>
<evidence type="ECO:0000313" key="8">
    <source>
        <dbReference type="Proteomes" id="UP000229526"/>
    </source>
</evidence>